<name>A0ABU0Q6I3_STRAH</name>
<dbReference type="Proteomes" id="UP001243364">
    <property type="component" value="Unassembled WGS sequence"/>
</dbReference>
<evidence type="ECO:0000256" key="1">
    <source>
        <dbReference type="SAM" id="SignalP"/>
    </source>
</evidence>
<keyword evidence="1" id="KW-0732">Signal</keyword>
<evidence type="ECO:0008006" key="4">
    <source>
        <dbReference type="Google" id="ProtNLM"/>
    </source>
</evidence>
<gene>
    <name evidence="2" type="ORF">QFZ56_004944</name>
</gene>
<dbReference type="EMBL" id="JAUSYA010000001">
    <property type="protein sequence ID" value="MDQ0685981.1"/>
    <property type="molecule type" value="Genomic_DNA"/>
</dbReference>
<feature type="chain" id="PRO_5046470825" description="Lipoprotein" evidence="1">
    <location>
        <begin position="29"/>
        <end position="221"/>
    </location>
</feature>
<sequence>MKPVRKMLPSVCAVAAVLTLLSACSAMGDGDGKDRNDAPIGWSTCNALFGADRIDALQDAMGEGTLETLNSSVPVDELMSGRAALTRRWEPGKELSLRTTDHPCDLGVDNTNKRFNSYVTWALETPTKIKAGKSGSGWEPVGSGIYVKREDAGLHVVAVFPCKIKDSDEDQEAGLPFEVETEVKNVPDFDTKLLGEMTAQFVRALAEGLPCTNDLHLPDTL</sequence>
<feature type="signal peptide" evidence="1">
    <location>
        <begin position="1"/>
        <end position="28"/>
    </location>
</feature>
<evidence type="ECO:0000313" key="3">
    <source>
        <dbReference type="Proteomes" id="UP001243364"/>
    </source>
</evidence>
<reference evidence="2 3" key="1">
    <citation type="submission" date="2023-07" db="EMBL/GenBank/DDBJ databases">
        <title>Comparative genomics of wheat-associated soil bacteria to identify genetic determinants of phenazine resistance.</title>
        <authorList>
            <person name="Mouncey N."/>
        </authorList>
    </citation>
    <scope>NUCLEOTIDE SEQUENCE [LARGE SCALE GENOMIC DNA]</scope>
    <source>
        <strain evidence="2 3">W4I19-2</strain>
    </source>
</reference>
<dbReference type="RefSeq" id="WP_307045575.1">
    <property type="nucleotide sequence ID" value="NZ_JAUSYA010000001.1"/>
</dbReference>
<proteinExistence type="predicted"/>
<keyword evidence="3" id="KW-1185">Reference proteome</keyword>
<dbReference type="PROSITE" id="PS51257">
    <property type="entry name" value="PROKAR_LIPOPROTEIN"/>
    <property type="match status" value="1"/>
</dbReference>
<comment type="caution">
    <text evidence="2">The sequence shown here is derived from an EMBL/GenBank/DDBJ whole genome shotgun (WGS) entry which is preliminary data.</text>
</comment>
<accession>A0ABU0Q6I3</accession>
<evidence type="ECO:0000313" key="2">
    <source>
        <dbReference type="EMBL" id="MDQ0685981.1"/>
    </source>
</evidence>
<organism evidence="2 3">
    <name type="scientific">Streptomyces achromogenes</name>
    <dbReference type="NCBI Taxonomy" id="67255"/>
    <lineage>
        <taxon>Bacteria</taxon>
        <taxon>Bacillati</taxon>
        <taxon>Actinomycetota</taxon>
        <taxon>Actinomycetes</taxon>
        <taxon>Kitasatosporales</taxon>
        <taxon>Streptomycetaceae</taxon>
        <taxon>Streptomyces</taxon>
    </lineage>
</organism>
<protein>
    <recommendedName>
        <fullName evidence="4">Lipoprotein</fullName>
    </recommendedName>
</protein>